<comment type="similarity">
    <text evidence="5">Belongs to the YciB family.</text>
</comment>
<gene>
    <name evidence="5" type="primary">yciB</name>
    <name evidence="6" type="ORF">ACFQ14_09155</name>
</gene>
<feature type="transmembrane region" description="Helical" evidence="5">
    <location>
        <begin position="53"/>
        <end position="78"/>
    </location>
</feature>
<dbReference type="NCBIfam" id="TIGR00997">
    <property type="entry name" value="ispZ"/>
    <property type="match status" value="1"/>
</dbReference>
<proteinExistence type="inferred from homology"/>
<dbReference type="Proteomes" id="UP001597101">
    <property type="component" value="Unassembled WGS sequence"/>
</dbReference>
<evidence type="ECO:0000256" key="3">
    <source>
        <dbReference type="ARBA" id="ARBA00022989"/>
    </source>
</evidence>
<keyword evidence="4 5" id="KW-0472">Membrane</keyword>
<dbReference type="InterPro" id="IPR006008">
    <property type="entry name" value="YciB"/>
</dbReference>
<dbReference type="PANTHER" id="PTHR36917:SF1">
    <property type="entry name" value="INNER MEMBRANE-SPANNING PROTEIN YCIB"/>
    <property type="match status" value="1"/>
</dbReference>
<protein>
    <recommendedName>
        <fullName evidence="5">Inner membrane-spanning protein YciB</fullName>
    </recommendedName>
</protein>
<dbReference type="NCBIfam" id="NF001323">
    <property type="entry name" value="PRK00259.1-1"/>
    <property type="match status" value="1"/>
</dbReference>
<evidence type="ECO:0000313" key="6">
    <source>
        <dbReference type="EMBL" id="MFD0916572.1"/>
    </source>
</evidence>
<dbReference type="RefSeq" id="WP_377212431.1">
    <property type="nucleotide sequence ID" value="NZ_JBHTJV010000009.1"/>
</dbReference>
<comment type="function">
    <text evidence="5">Plays a role in cell envelope biogenesis, maintenance of cell envelope integrity and membrane homeostasis.</text>
</comment>
<feature type="transmembrane region" description="Helical" evidence="5">
    <location>
        <begin position="156"/>
        <end position="172"/>
    </location>
</feature>
<feature type="transmembrane region" description="Helical" evidence="5">
    <location>
        <begin position="116"/>
        <end position="136"/>
    </location>
</feature>
<keyword evidence="2 5" id="KW-0812">Transmembrane</keyword>
<evidence type="ECO:0000256" key="4">
    <source>
        <dbReference type="ARBA" id="ARBA00023136"/>
    </source>
</evidence>
<evidence type="ECO:0000256" key="1">
    <source>
        <dbReference type="ARBA" id="ARBA00022475"/>
    </source>
</evidence>
<dbReference type="Pfam" id="PF04279">
    <property type="entry name" value="IspA"/>
    <property type="match status" value="1"/>
</dbReference>
<dbReference type="EMBL" id="JBHTJV010000009">
    <property type="protein sequence ID" value="MFD0916572.1"/>
    <property type="molecule type" value="Genomic_DNA"/>
</dbReference>
<reference evidence="7" key="1">
    <citation type="journal article" date="2019" name="Int. J. Syst. Evol. Microbiol.">
        <title>The Global Catalogue of Microorganisms (GCM) 10K type strain sequencing project: providing services to taxonomists for standard genome sequencing and annotation.</title>
        <authorList>
            <consortium name="The Broad Institute Genomics Platform"/>
            <consortium name="The Broad Institute Genome Sequencing Center for Infectious Disease"/>
            <person name="Wu L."/>
            <person name="Ma J."/>
        </authorList>
    </citation>
    <scope>NUCLEOTIDE SEQUENCE [LARGE SCALE GENOMIC DNA]</scope>
    <source>
        <strain evidence="7">CCUG 60023</strain>
    </source>
</reference>
<comment type="caution">
    <text evidence="6">The sequence shown here is derived from an EMBL/GenBank/DDBJ whole genome shotgun (WGS) entry which is preliminary data.</text>
</comment>
<organism evidence="6 7">
    <name type="scientific">Pseudahrensia aquimaris</name>
    <dbReference type="NCBI Taxonomy" id="744461"/>
    <lineage>
        <taxon>Bacteria</taxon>
        <taxon>Pseudomonadati</taxon>
        <taxon>Pseudomonadota</taxon>
        <taxon>Alphaproteobacteria</taxon>
        <taxon>Hyphomicrobiales</taxon>
        <taxon>Ahrensiaceae</taxon>
        <taxon>Pseudahrensia</taxon>
    </lineage>
</organism>
<evidence type="ECO:0000256" key="5">
    <source>
        <dbReference type="HAMAP-Rule" id="MF_00189"/>
    </source>
</evidence>
<feature type="transmembrane region" description="Helical" evidence="5">
    <location>
        <begin position="184"/>
        <end position="204"/>
    </location>
</feature>
<evidence type="ECO:0000256" key="2">
    <source>
        <dbReference type="ARBA" id="ARBA00022692"/>
    </source>
</evidence>
<keyword evidence="5" id="KW-0997">Cell inner membrane</keyword>
<name>A0ABW3FK80_9HYPH</name>
<keyword evidence="1 5" id="KW-1003">Cell membrane</keyword>
<dbReference type="HAMAP" id="MF_00189">
    <property type="entry name" value="YciB"/>
    <property type="match status" value="1"/>
</dbReference>
<sequence length="213" mass="23746">MTPKTENRVPSPTNKKDENAGTKMLLELGPVALFALSYYFGQSIIDAIGMSGALAKPIFLATIVLMIATPISIFMSWLKFKTLPAMPIVTLVVVSIFGGLTLYLQDDLFIKLKPTIINTLFGTVLITGWLMGKSWLKIVMGPAFSLDDDGWRKLTVRWGLFFLFLAVVNEVVWRNTSESFWVGFKLWGMTGLSMAFIITQIPMISRHTVEDDG</sequence>
<feature type="transmembrane region" description="Helical" evidence="5">
    <location>
        <begin position="84"/>
        <end position="104"/>
    </location>
</feature>
<comment type="subcellular location">
    <subcellularLocation>
        <location evidence="5">Cell inner membrane</location>
        <topology evidence="5">Multi-pass membrane protein</topology>
    </subcellularLocation>
</comment>
<accession>A0ABW3FK80</accession>
<evidence type="ECO:0000313" key="7">
    <source>
        <dbReference type="Proteomes" id="UP001597101"/>
    </source>
</evidence>
<dbReference type="PANTHER" id="PTHR36917">
    <property type="entry name" value="INTRACELLULAR SEPTATION PROTEIN A-RELATED"/>
    <property type="match status" value="1"/>
</dbReference>
<keyword evidence="3 5" id="KW-1133">Transmembrane helix</keyword>
<keyword evidence="7" id="KW-1185">Reference proteome</keyword>
<feature type="transmembrane region" description="Helical" evidence="5">
    <location>
        <begin position="20"/>
        <end position="41"/>
    </location>
</feature>